<accession>A0A2M7QED2</accession>
<dbReference type="Proteomes" id="UP000230344">
    <property type="component" value="Unassembled WGS sequence"/>
</dbReference>
<comment type="caution">
    <text evidence="1">The sequence shown here is derived from an EMBL/GenBank/DDBJ whole genome shotgun (WGS) entry which is preliminary data.</text>
</comment>
<sequence length="278" mass="32491">MKSILYIGEKKDFSDRWLISQLKNFYKIIFLDISKSPKLSPKFSKKEVNLVVNRLYASAIDCYGKPKISAILNLITKLASSGIPVINSPNGYRVEINRVVQFKYFRSQKLPYIETRKYRNNPSFLKSNIFYVIKNISSSRHKKLLIIKNKREVLKLKPFGLNQVIFQPLINKKISYRTEFVGNWYATFSQHLKVQNNHSGFTYGKILTTPLSSSFLKKVIKSVNYLGIRAFSIEYFLVNRRPIIIDFNCTSNYPFFFIKKVGKDLKKAWLKLIQNEIS</sequence>
<evidence type="ECO:0000313" key="2">
    <source>
        <dbReference type="Proteomes" id="UP000230344"/>
    </source>
</evidence>
<protein>
    <recommendedName>
        <fullName evidence="3">ATP-grasp domain-containing protein</fullName>
    </recommendedName>
</protein>
<dbReference type="EMBL" id="PFLH01000082">
    <property type="protein sequence ID" value="PIY70679.1"/>
    <property type="molecule type" value="Genomic_DNA"/>
</dbReference>
<evidence type="ECO:0000313" key="1">
    <source>
        <dbReference type="EMBL" id="PIY70679.1"/>
    </source>
</evidence>
<dbReference type="AlphaFoldDB" id="A0A2M7QED2"/>
<organism evidence="1 2">
    <name type="scientific">Candidatus Roizmanbacteria bacterium CG_4_10_14_0_8_um_filter_35_28</name>
    <dbReference type="NCBI Taxonomy" id="1974827"/>
    <lineage>
        <taxon>Bacteria</taxon>
        <taxon>Candidatus Roizmaniibacteriota</taxon>
    </lineage>
</organism>
<evidence type="ECO:0008006" key="3">
    <source>
        <dbReference type="Google" id="ProtNLM"/>
    </source>
</evidence>
<gene>
    <name evidence="1" type="ORF">COY88_04335</name>
</gene>
<proteinExistence type="predicted"/>
<reference evidence="2" key="1">
    <citation type="submission" date="2017-09" db="EMBL/GenBank/DDBJ databases">
        <title>Depth-based differentiation of microbial function through sediment-hosted aquifers and enrichment of novel symbionts in the deep terrestrial subsurface.</title>
        <authorList>
            <person name="Probst A.J."/>
            <person name="Ladd B."/>
            <person name="Jarett J.K."/>
            <person name="Geller-Mcgrath D.E."/>
            <person name="Sieber C.M.K."/>
            <person name="Emerson J.B."/>
            <person name="Anantharaman K."/>
            <person name="Thomas B.C."/>
            <person name="Malmstrom R."/>
            <person name="Stieglmeier M."/>
            <person name="Klingl A."/>
            <person name="Woyke T."/>
            <person name="Ryan C.M."/>
            <person name="Banfield J.F."/>
        </authorList>
    </citation>
    <scope>NUCLEOTIDE SEQUENCE [LARGE SCALE GENOMIC DNA]</scope>
</reference>
<name>A0A2M7QED2_9BACT</name>
<dbReference type="SUPFAM" id="SSF56059">
    <property type="entry name" value="Glutathione synthetase ATP-binding domain-like"/>
    <property type="match status" value="1"/>
</dbReference>